<dbReference type="EMBL" id="CP000698">
    <property type="protein sequence ID" value="ABQ28288.1"/>
    <property type="molecule type" value="Genomic_DNA"/>
</dbReference>
<dbReference type="RefSeq" id="WP_011940921.1">
    <property type="nucleotide sequence ID" value="NC_009483.1"/>
</dbReference>
<gene>
    <name evidence="1" type="ordered locus">Gura_4145</name>
</gene>
<reference evidence="1 2" key="1">
    <citation type="submission" date="2007-05" db="EMBL/GenBank/DDBJ databases">
        <title>Complete sequence of Geobacter uraniireducens Rf4.</title>
        <authorList>
            <consortium name="US DOE Joint Genome Institute"/>
            <person name="Copeland A."/>
            <person name="Lucas S."/>
            <person name="Lapidus A."/>
            <person name="Barry K."/>
            <person name="Detter J.C."/>
            <person name="Glavina del Rio T."/>
            <person name="Hammon N."/>
            <person name="Israni S."/>
            <person name="Dalin E."/>
            <person name="Tice H."/>
            <person name="Pitluck S."/>
            <person name="Chertkov O."/>
            <person name="Brettin T."/>
            <person name="Bruce D."/>
            <person name="Han C."/>
            <person name="Schmutz J."/>
            <person name="Larimer F."/>
            <person name="Land M."/>
            <person name="Hauser L."/>
            <person name="Kyrpides N."/>
            <person name="Mikhailova N."/>
            <person name="Shelobolina E."/>
            <person name="Aklujkar M."/>
            <person name="Lovley D."/>
            <person name="Richardson P."/>
        </authorList>
    </citation>
    <scope>NUCLEOTIDE SEQUENCE [LARGE SCALE GENOMIC DNA]</scope>
    <source>
        <strain evidence="1 2">Rf4</strain>
    </source>
</reference>
<keyword evidence="2" id="KW-1185">Reference proteome</keyword>
<dbReference type="AlphaFoldDB" id="A5G920"/>
<dbReference type="HOGENOM" id="CLU_2259775_0_0_7"/>
<dbReference type="KEGG" id="gur:Gura_4145"/>
<sequence length="103" mass="10460">MCIDKHGEATKIAAIGEATAQAYSKQQEAIGEEAIKQIKIVELISAAIENGNIKIVPDVLVSGGGNAADGLMGMLTKLLPGVDIPALVKKSGTASVEGRSTGS</sequence>
<proteinExistence type="predicted"/>
<dbReference type="Proteomes" id="UP000006695">
    <property type="component" value="Chromosome"/>
</dbReference>
<name>A5G920_GEOUR</name>
<dbReference type="STRING" id="351605.Gura_4145"/>
<accession>A5G920</accession>
<protein>
    <submittedName>
        <fullName evidence="1">Uncharacterized protein</fullName>
    </submittedName>
</protein>
<organism evidence="1 2">
    <name type="scientific">Geotalea uraniireducens (strain Rf4)</name>
    <name type="common">Geobacter uraniireducens</name>
    <dbReference type="NCBI Taxonomy" id="351605"/>
    <lineage>
        <taxon>Bacteria</taxon>
        <taxon>Pseudomonadati</taxon>
        <taxon>Thermodesulfobacteriota</taxon>
        <taxon>Desulfuromonadia</taxon>
        <taxon>Geobacterales</taxon>
        <taxon>Geobacteraceae</taxon>
        <taxon>Geotalea</taxon>
    </lineage>
</organism>
<evidence type="ECO:0000313" key="2">
    <source>
        <dbReference type="Proteomes" id="UP000006695"/>
    </source>
</evidence>
<evidence type="ECO:0000313" key="1">
    <source>
        <dbReference type="EMBL" id="ABQ28288.1"/>
    </source>
</evidence>